<gene>
    <name evidence="1" type="ORF">ES288_A05G361100v1</name>
</gene>
<name>A0A5D2GNM3_GOSDA</name>
<accession>A0A5D2GNM3</accession>
<dbReference type="AlphaFoldDB" id="A0A5D2GNM3"/>
<evidence type="ECO:0000313" key="1">
    <source>
        <dbReference type="EMBL" id="TYH19563.1"/>
    </source>
</evidence>
<keyword evidence="2" id="KW-1185">Reference proteome</keyword>
<organism evidence="1 2">
    <name type="scientific">Gossypium darwinii</name>
    <name type="common">Darwin's cotton</name>
    <name type="synonym">Gossypium barbadense var. darwinii</name>
    <dbReference type="NCBI Taxonomy" id="34276"/>
    <lineage>
        <taxon>Eukaryota</taxon>
        <taxon>Viridiplantae</taxon>
        <taxon>Streptophyta</taxon>
        <taxon>Embryophyta</taxon>
        <taxon>Tracheophyta</taxon>
        <taxon>Spermatophyta</taxon>
        <taxon>Magnoliopsida</taxon>
        <taxon>eudicotyledons</taxon>
        <taxon>Gunneridae</taxon>
        <taxon>Pentapetalae</taxon>
        <taxon>rosids</taxon>
        <taxon>malvids</taxon>
        <taxon>Malvales</taxon>
        <taxon>Malvaceae</taxon>
        <taxon>Malvoideae</taxon>
        <taxon>Gossypium</taxon>
    </lineage>
</organism>
<protein>
    <submittedName>
        <fullName evidence="1">Uncharacterized protein</fullName>
    </submittedName>
</protein>
<dbReference type="EMBL" id="CM017692">
    <property type="protein sequence ID" value="TYH19563.1"/>
    <property type="molecule type" value="Genomic_DNA"/>
</dbReference>
<reference evidence="1 2" key="1">
    <citation type="submission" date="2019-06" db="EMBL/GenBank/DDBJ databases">
        <title>WGS assembly of Gossypium darwinii.</title>
        <authorList>
            <person name="Chen Z.J."/>
            <person name="Sreedasyam A."/>
            <person name="Ando A."/>
            <person name="Song Q."/>
            <person name="De L."/>
            <person name="Hulse-Kemp A."/>
            <person name="Ding M."/>
            <person name="Ye W."/>
            <person name="Kirkbride R."/>
            <person name="Jenkins J."/>
            <person name="Plott C."/>
            <person name="Lovell J."/>
            <person name="Lin Y.-M."/>
            <person name="Vaughn R."/>
            <person name="Liu B."/>
            <person name="Li W."/>
            <person name="Simpson S."/>
            <person name="Scheffler B."/>
            <person name="Saski C."/>
            <person name="Grover C."/>
            <person name="Hu G."/>
            <person name="Conover J."/>
            <person name="Carlson J."/>
            <person name="Shu S."/>
            <person name="Boston L."/>
            <person name="Williams M."/>
            <person name="Peterson D."/>
            <person name="Mcgee K."/>
            <person name="Jones D."/>
            <person name="Wendel J."/>
            <person name="Stelly D."/>
            <person name="Grimwood J."/>
            <person name="Schmutz J."/>
        </authorList>
    </citation>
    <scope>NUCLEOTIDE SEQUENCE [LARGE SCALE GENOMIC DNA]</scope>
    <source>
        <strain evidence="1">1808015.09</strain>
    </source>
</reference>
<sequence>MPFVLHNFTACKLDKKTTKTTCILAIKPLIFNCKCFFFEIQNIPKKRVKSNQENISKVVIYDFLFPVLSLYFHFHSNPKIRNKRGKGEYFSIRLARGVLQPSVVCLRRRV</sequence>
<proteinExistence type="predicted"/>
<evidence type="ECO:0000313" key="2">
    <source>
        <dbReference type="Proteomes" id="UP000323506"/>
    </source>
</evidence>
<dbReference type="Proteomes" id="UP000323506">
    <property type="component" value="Chromosome A05"/>
</dbReference>